<dbReference type="InterPro" id="IPR005158">
    <property type="entry name" value="BTAD"/>
</dbReference>
<evidence type="ECO:0000256" key="2">
    <source>
        <dbReference type="ARBA" id="ARBA00023015"/>
    </source>
</evidence>
<dbReference type="InterPro" id="IPR036388">
    <property type="entry name" value="WH-like_DNA-bd_sf"/>
</dbReference>
<evidence type="ECO:0000256" key="5">
    <source>
        <dbReference type="PROSITE-ProRule" id="PRU01091"/>
    </source>
</evidence>
<feature type="region of interest" description="Disordered" evidence="6">
    <location>
        <begin position="114"/>
        <end position="162"/>
    </location>
</feature>
<evidence type="ECO:0000313" key="9">
    <source>
        <dbReference type="Proteomes" id="UP000252770"/>
    </source>
</evidence>
<feature type="domain" description="OmpR/PhoB-type" evidence="7">
    <location>
        <begin position="280"/>
        <end position="387"/>
    </location>
</feature>
<evidence type="ECO:0000259" key="7">
    <source>
        <dbReference type="PROSITE" id="PS51755"/>
    </source>
</evidence>
<comment type="similarity">
    <text evidence="1">Belongs to the AfsR/DnrI/RedD regulatory family.</text>
</comment>
<accession>A0A367YYT3</accession>
<dbReference type="CDD" id="cd15831">
    <property type="entry name" value="BTAD"/>
    <property type="match status" value="1"/>
</dbReference>
<feature type="region of interest" description="Disordered" evidence="6">
    <location>
        <begin position="21"/>
        <end position="90"/>
    </location>
</feature>
<dbReference type="SUPFAM" id="SSF48452">
    <property type="entry name" value="TPR-like"/>
    <property type="match status" value="1"/>
</dbReference>
<dbReference type="InterPro" id="IPR016032">
    <property type="entry name" value="Sig_transdc_resp-reg_C-effctor"/>
</dbReference>
<dbReference type="InterPro" id="IPR051677">
    <property type="entry name" value="AfsR-DnrI-RedD_regulator"/>
</dbReference>
<dbReference type="InterPro" id="IPR001867">
    <property type="entry name" value="OmpR/PhoB-type_DNA-bd"/>
</dbReference>
<name>A0A367YYT3_9ACTN</name>
<dbReference type="Pfam" id="PF03704">
    <property type="entry name" value="BTAD"/>
    <property type="match status" value="1"/>
</dbReference>
<evidence type="ECO:0000256" key="4">
    <source>
        <dbReference type="ARBA" id="ARBA00023163"/>
    </source>
</evidence>
<dbReference type="SMART" id="SM00862">
    <property type="entry name" value="Trans_reg_C"/>
    <property type="match status" value="1"/>
</dbReference>
<proteinExistence type="inferred from homology"/>
<dbReference type="GO" id="GO:0000160">
    <property type="term" value="P:phosphorelay signal transduction system"/>
    <property type="evidence" value="ECO:0007669"/>
    <property type="project" value="InterPro"/>
</dbReference>
<dbReference type="InterPro" id="IPR027417">
    <property type="entry name" value="P-loop_NTPase"/>
</dbReference>
<dbReference type="Pfam" id="PF00486">
    <property type="entry name" value="Trans_reg_C"/>
    <property type="match status" value="1"/>
</dbReference>
<sequence>MVGGGVPQLLVHHLLRGQPAQAACHQGGDARDAQRQQAQRQGQVQRPPLEPGHRRAEQDQPFDQVGPASGEQQGEHAAEGVTHQHHRSAAHLGQEGLQHPQVVLDRVPPRAAAARAVADEVDGADAAEVAEQRRQRPPVQRRAAEAVDADQDRSAGRTGEVQVVHGSADVDGARRRGRRPAARRTVVLLSGPAGDRRVPGRGVLVHQFLPLRRPRPPARGRPGRTLTAPACRTLADPSACPSRTTPQPGPTVQDFAVPVGGARDAVVGSAGSRARTAPTGPDADLQPLVRLLGPVQALVADRPVAFPSPKARALFARLALEPGRTVSVGRLLEWLWGDDPPETATATLQAYVSRLRRILGEGADPAAAAPARGLRIRRQPPGYLLEAPDLAVDTELFSRLSAAAEEQLDPDPRAAVALSGRALRLVRGEPLSDVVDQLPSTGAAEVQRLAEQVLSTRERHVDALLRTDDAETALLHTIDLLSEHPLRERSQALHLLALYRCGRQAEAVTAYERFRRRLGDTLGIDPGPQLRRLHVRLLQQDADLELRPARTSVPTATGTGADAADGPADVSIGRDVPLRRLESALAAAEEGRGSVWLVTGEAGIGKTTLCQDVAARARRRGLATVWGRGQGPAGTHPYWLWTPVLRALPELSGHRDADLVAGTAPEAAAVPAASLPGHRAARHQHLAELLADQARRQRLLVVLEDLQEADPLSLELLGAVAEVAAGSSLVLVCTLRSPGPPATTALTRLLARLAGEDSHQIRLTGLPPEQARLLLSRRLRRPLDGDRVDAVAARADGNPFFLVELARLLDERPATASTDPAAGVPTTVVAVLRDRLAALSPLTRRLLEVSAVVGREAQLTLLEQVSGLPTTELDAALAEAVETGFVTEQLLPTPRVCFTHALVHEALYEQLRPVARARLHAAVGVELATGRHHTGVDELARHLLLGAEVAGPAAALPALLQASRRAAAQTALEHAERLLRQALALTTRLPAGVERDRWELAVQSRLGSTVAVREGWGSAEANRALSRAQHLALRTEPDEEMVAALYHRLSWLTVTGDLDGAAALGEVLLERSTAPGPAGQWFELLGRMSRGAVGWLRGDDDEAVAELVRADELAARQGRDLAEAFREHPRTSVLALLSSALAGAGRSAEAEDVSQRSLVLARQSAPAEAGGAVMFAALLAAGREDREVASRLADELAELARASGLDLHAHTADVVRSWATATSPSSTASQIRTALGTLRAAVEGYRATGARMTTPILLTLLAEAELARGHRDGADEAFRAAARAAERGVSRLWSERLRRLVHLLPPPG</sequence>
<dbReference type="Gene3D" id="3.40.50.300">
    <property type="entry name" value="P-loop containing nucleotide triphosphate hydrolases"/>
    <property type="match status" value="1"/>
</dbReference>
<dbReference type="Gene3D" id="1.10.10.10">
    <property type="entry name" value="Winged helix-like DNA-binding domain superfamily/Winged helix DNA-binding domain"/>
    <property type="match status" value="1"/>
</dbReference>
<dbReference type="SMART" id="SM01043">
    <property type="entry name" value="BTAD"/>
    <property type="match status" value="1"/>
</dbReference>
<keyword evidence="4" id="KW-0804">Transcription</keyword>
<evidence type="ECO:0000256" key="3">
    <source>
        <dbReference type="ARBA" id="ARBA00023125"/>
    </source>
</evidence>
<evidence type="ECO:0000256" key="6">
    <source>
        <dbReference type="SAM" id="MobiDB-lite"/>
    </source>
</evidence>
<dbReference type="Pfam" id="PF13191">
    <property type="entry name" value="AAA_16"/>
    <property type="match status" value="1"/>
</dbReference>
<dbReference type="InterPro" id="IPR041664">
    <property type="entry name" value="AAA_16"/>
</dbReference>
<protein>
    <recommendedName>
        <fullName evidence="7">OmpR/PhoB-type domain-containing protein</fullName>
    </recommendedName>
</protein>
<dbReference type="Gene3D" id="1.25.40.10">
    <property type="entry name" value="Tetratricopeptide repeat domain"/>
    <property type="match status" value="1"/>
</dbReference>
<evidence type="ECO:0000313" key="8">
    <source>
        <dbReference type="EMBL" id="RCK71075.1"/>
    </source>
</evidence>
<dbReference type="EMBL" id="QOUI01000001">
    <property type="protein sequence ID" value="RCK71075.1"/>
    <property type="molecule type" value="Genomic_DNA"/>
</dbReference>
<dbReference type="Proteomes" id="UP000252770">
    <property type="component" value="Unassembled WGS sequence"/>
</dbReference>
<keyword evidence="2" id="KW-0805">Transcription regulation</keyword>
<dbReference type="PANTHER" id="PTHR35807:SF1">
    <property type="entry name" value="TRANSCRIPTIONAL REGULATOR REDD"/>
    <property type="match status" value="1"/>
</dbReference>
<keyword evidence="3 5" id="KW-0238">DNA-binding</keyword>
<dbReference type="SUPFAM" id="SSF46894">
    <property type="entry name" value="C-terminal effector domain of the bipartite response regulators"/>
    <property type="match status" value="1"/>
</dbReference>
<dbReference type="SUPFAM" id="SSF52540">
    <property type="entry name" value="P-loop containing nucleoside triphosphate hydrolases"/>
    <property type="match status" value="1"/>
</dbReference>
<dbReference type="GO" id="GO:0003677">
    <property type="term" value="F:DNA binding"/>
    <property type="evidence" value="ECO:0007669"/>
    <property type="project" value="UniProtKB-UniRule"/>
</dbReference>
<evidence type="ECO:0000256" key="1">
    <source>
        <dbReference type="ARBA" id="ARBA00005820"/>
    </source>
</evidence>
<dbReference type="PANTHER" id="PTHR35807">
    <property type="entry name" value="TRANSCRIPTIONAL REGULATOR REDD-RELATED"/>
    <property type="match status" value="1"/>
</dbReference>
<organism evidence="8 9">
    <name type="scientific">Desertihabitans brevis</name>
    <dbReference type="NCBI Taxonomy" id="2268447"/>
    <lineage>
        <taxon>Bacteria</taxon>
        <taxon>Bacillati</taxon>
        <taxon>Actinomycetota</taxon>
        <taxon>Actinomycetes</taxon>
        <taxon>Propionibacteriales</taxon>
        <taxon>Propionibacteriaceae</taxon>
        <taxon>Desertihabitans</taxon>
    </lineage>
</organism>
<feature type="compositionally biased region" description="Basic and acidic residues" evidence="6">
    <location>
        <begin position="142"/>
        <end position="155"/>
    </location>
</feature>
<dbReference type="PROSITE" id="PS51755">
    <property type="entry name" value="OMPR_PHOB"/>
    <property type="match status" value="1"/>
</dbReference>
<dbReference type="GO" id="GO:0006355">
    <property type="term" value="P:regulation of DNA-templated transcription"/>
    <property type="evidence" value="ECO:0007669"/>
    <property type="project" value="InterPro"/>
</dbReference>
<gene>
    <name evidence="8" type="ORF">DT076_00955</name>
</gene>
<comment type="caution">
    <text evidence="8">The sequence shown here is derived from an EMBL/GenBank/DDBJ whole genome shotgun (WGS) entry which is preliminary data.</text>
</comment>
<feature type="DNA-binding region" description="OmpR/PhoB-type" evidence="5">
    <location>
        <begin position="280"/>
        <end position="387"/>
    </location>
</feature>
<dbReference type="InterPro" id="IPR011990">
    <property type="entry name" value="TPR-like_helical_dom_sf"/>
</dbReference>
<keyword evidence="9" id="KW-1185">Reference proteome</keyword>
<reference evidence="8 9" key="1">
    <citation type="submission" date="2018-07" db="EMBL/GenBank/DDBJ databases">
        <title>Desertimonas flava gen. nov. sp. nov.</title>
        <authorList>
            <person name="Liu S."/>
        </authorList>
    </citation>
    <scope>NUCLEOTIDE SEQUENCE [LARGE SCALE GENOMIC DNA]</scope>
    <source>
        <strain evidence="8 9">16Sb5-5</strain>
    </source>
</reference>